<dbReference type="InterPro" id="IPR025558">
    <property type="entry name" value="DUF4283"/>
</dbReference>
<reference evidence="3" key="2">
    <citation type="submission" date="2022-01" db="EMBL/GenBank/DDBJ databases">
        <authorList>
            <person name="Yamashiro T."/>
            <person name="Shiraishi A."/>
            <person name="Satake H."/>
            <person name="Nakayama K."/>
        </authorList>
    </citation>
    <scope>NUCLEOTIDE SEQUENCE</scope>
</reference>
<dbReference type="Pfam" id="PF14111">
    <property type="entry name" value="DUF4283"/>
    <property type="match status" value="1"/>
</dbReference>
<dbReference type="InterPro" id="IPR040256">
    <property type="entry name" value="At4g02000-like"/>
</dbReference>
<keyword evidence="4" id="KW-1185">Reference proteome</keyword>
<reference evidence="3" key="1">
    <citation type="journal article" date="2022" name="Int. J. Mol. Sci.">
        <title>Draft Genome of Tanacetum Coccineum: Genomic Comparison of Closely Related Tanacetum-Family Plants.</title>
        <authorList>
            <person name="Yamashiro T."/>
            <person name="Shiraishi A."/>
            <person name="Nakayama K."/>
            <person name="Satake H."/>
        </authorList>
    </citation>
    <scope>NUCLEOTIDE SEQUENCE</scope>
</reference>
<dbReference type="PANTHER" id="PTHR31286">
    <property type="entry name" value="GLYCINE-RICH CELL WALL STRUCTURAL PROTEIN 1.8-LIKE"/>
    <property type="match status" value="1"/>
</dbReference>
<evidence type="ECO:0000313" key="4">
    <source>
        <dbReference type="Proteomes" id="UP001151760"/>
    </source>
</evidence>
<feature type="region of interest" description="Disordered" evidence="1">
    <location>
        <begin position="1"/>
        <end position="25"/>
    </location>
</feature>
<sequence>MEQGFLNRSTKSKTKKKDIGDSSSKAASLLTDLAKKVRNIEGKMLGKDEKPMKSYKQVKAVENPIVVEGMTANRAEDGVASLLVRLVAASNQNELSDVLPTSCMGINIPDVTSVSKTDEGTVATLVYTLMNEEKVLGAHVALPLAAVQEISAKFDHTLYGYFIGPSLAFPIVINYVRNTWAKYGHESTIVGDGFFLFKFSSHEGLIKVLVKGPWFIRSIPLMLNTWFANTKMKKEDCTRISIWTKIHKVPMVAFLEVGLSLITTQMGHPLMLDACTSEMCLNPRGPKTYARVLIELSADQAFMNSIIVAVPFPNGDCALVENLSVEYKWRLYVFECNIFGMMMHFCPNLIQRAASQIQQQDWKLHLILEVRGAVLKVSQGETTTTPPAMENTDSADDINLGDLRKTLDKLMEEDKVLDITTDDIGNKTSTHTTECSNISPTVQSEANTQVNGSLWERFTEVKKASKTDSDSEVEEVYSFDYNKSNYIALASGEFTLDDDELDCYDGYEAQLYDLSNEMQKICDHYDV</sequence>
<feature type="domain" description="DUF4283" evidence="2">
    <location>
        <begin position="152"/>
        <end position="231"/>
    </location>
</feature>
<evidence type="ECO:0000259" key="2">
    <source>
        <dbReference type="Pfam" id="PF14111"/>
    </source>
</evidence>
<dbReference type="PANTHER" id="PTHR31286:SF99">
    <property type="entry name" value="DUF4283 DOMAIN-CONTAINING PROTEIN"/>
    <property type="match status" value="1"/>
</dbReference>
<gene>
    <name evidence="3" type="ORF">Tco_0990552</name>
</gene>
<proteinExistence type="predicted"/>
<dbReference type="Proteomes" id="UP001151760">
    <property type="component" value="Unassembled WGS sequence"/>
</dbReference>
<dbReference type="EMBL" id="BQNB010016762">
    <property type="protein sequence ID" value="GJT55498.1"/>
    <property type="molecule type" value="Genomic_DNA"/>
</dbReference>
<accession>A0ABQ5EWT6</accession>
<evidence type="ECO:0000313" key="3">
    <source>
        <dbReference type="EMBL" id="GJT55498.1"/>
    </source>
</evidence>
<comment type="caution">
    <text evidence="3">The sequence shown here is derived from an EMBL/GenBank/DDBJ whole genome shotgun (WGS) entry which is preliminary data.</text>
</comment>
<evidence type="ECO:0000256" key="1">
    <source>
        <dbReference type="SAM" id="MobiDB-lite"/>
    </source>
</evidence>
<protein>
    <submittedName>
        <fullName evidence="3">Zinc knuckle CX2CX4HX4C containing protein</fullName>
    </submittedName>
</protein>
<name>A0ABQ5EWT6_9ASTR</name>
<organism evidence="3 4">
    <name type="scientific">Tanacetum coccineum</name>
    <dbReference type="NCBI Taxonomy" id="301880"/>
    <lineage>
        <taxon>Eukaryota</taxon>
        <taxon>Viridiplantae</taxon>
        <taxon>Streptophyta</taxon>
        <taxon>Embryophyta</taxon>
        <taxon>Tracheophyta</taxon>
        <taxon>Spermatophyta</taxon>
        <taxon>Magnoliopsida</taxon>
        <taxon>eudicotyledons</taxon>
        <taxon>Gunneridae</taxon>
        <taxon>Pentapetalae</taxon>
        <taxon>asterids</taxon>
        <taxon>campanulids</taxon>
        <taxon>Asterales</taxon>
        <taxon>Asteraceae</taxon>
        <taxon>Asteroideae</taxon>
        <taxon>Anthemideae</taxon>
        <taxon>Anthemidinae</taxon>
        <taxon>Tanacetum</taxon>
    </lineage>
</organism>